<evidence type="ECO:0000313" key="3">
    <source>
        <dbReference type="Proteomes" id="UP000501991"/>
    </source>
</evidence>
<proteinExistence type="predicted"/>
<protein>
    <recommendedName>
        <fullName evidence="1">Tli3-like domain-containing protein</fullName>
    </recommendedName>
</protein>
<accession>A0A6C1AY25</accession>
<dbReference type="Pfam" id="PF24316">
    <property type="entry name" value="Tli3"/>
    <property type="match status" value="1"/>
</dbReference>
<name>A0A6C1AY25_9RHOO</name>
<keyword evidence="3" id="KW-1185">Reference proteome</keyword>
<evidence type="ECO:0000313" key="2">
    <source>
        <dbReference type="EMBL" id="QID16262.1"/>
    </source>
</evidence>
<dbReference type="AlphaFoldDB" id="A0A6C1AY25"/>
<dbReference type="Proteomes" id="UP000501991">
    <property type="component" value="Chromosome"/>
</dbReference>
<gene>
    <name evidence="2" type="ORF">G3580_00655</name>
</gene>
<dbReference type="RefSeq" id="WP_173763430.1">
    <property type="nucleotide sequence ID" value="NZ_CP048836.1"/>
</dbReference>
<dbReference type="InterPro" id="IPR057562">
    <property type="entry name" value="Tli3-like_dom"/>
</dbReference>
<feature type="domain" description="Tli3-like" evidence="1">
    <location>
        <begin position="48"/>
        <end position="148"/>
    </location>
</feature>
<dbReference type="KEGG" id="azq:G3580_00655"/>
<reference evidence="2 3" key="1">
    <citation type="submission" date="2020-02" db="EMBL/GenBank/DDBJ databases">
        <title>Nitrogenibacter mangrovi gen. nov., sp. nov. isolated from mangrove sediment, a denitrifying betaproteobacterium.</title>
        <authorList>
            <person name="Liao H."/>
            <person name="Tian Y."/>
        </authorList>
    </citation>
    <scope>NUCLEOTIDE SEQUENCE [LARGE SCALE GENOMIC DNA]</scope>
    <source>
        <strain evidence="2 3">M9-3-2</strain>
    </source>
</reference>
<evidence type="ECO:0000259" key="1">
    <source>
        <dbReference type="Pfam" id="PF24316"/>
    </source>
</evidence>
<organism evidence="2 3">
    <name type="scientific">Nitrogeniibacter mangrovi</name>
    <dbReference type="NCBI Taxonomy" id="2016596"/>
    <lineage>
        <taxon>Bacteria</taxon>
        <taxon>Pseudomonadati</taxon>
        <taxon>Pseudomonadota</taxon>
        <taxon>Betaproteobacteria</taxon>
        <taxon>Rhodocyclales</taxon>
        <taxon>Zoogloeaceae</taxon>
        <taxon>Nitrogeniibacter</taxon>
    </lineage>
</organism>
<sequence length="261" mass="29528">MWTLVLAVACIALGRHLFRPPARLAAAALAILALIPWLPSSHAEPPRKPSTQIVYRFDDHRYLELVGYRCEGAINYVDEKRGIHTPMIDQFARVFLPPIMHADDDGDFIFIPYHEPSAFRVSKDHGKTFRDARWVGIIDFGSENIKQITIVNRQAFIETKDGRVFMTSKPFGKGWGMLVVDPVNHLPSTVFSERPEFQDLPTEVPEVKNYKGWTEMHCDPDLQGPPKATLGTHWNAFQADVLAFLGRTVAWPAAWLVRALA</sequence>
<dbReference type="EMBL" id="CP048836">
    <property type="protein sequence ID" value="QID16262.1"/>
    <property type="molecule type" value="Genomic_DNA"/>
</dbReference>